<sequence length="125" mass="14518">MDDLYTEHVESADKTSIQDQMVHFEEMAKFVNARIFELFTEKMNDGNKRTTERKDFMTAGRMKRCVDEDTNEIVKDILLIGLESIFEYKYNVEDEVAVALAEAASKDIIKKYVPKKSLVQKKTPE</sequence>
<evidence type="ECO:0000313" key="2">
    <source>
        <dbReference type="Proteomes" id="UP001160483"/>
    </source>
</evidence>
<protein>
    <submittedName>
        <fullName evidence="1">Uncharacterized protein</fullName>
    </submittedName>
</protein>
<dbReference type="EMBL" id="CAKKTJ010000324">
    <property type="protein sequence ID" value="CAH0480513.1"/>
    <property type="molecule type" value="Genomic_DNA"/>
</dbReference>
<reference evidence="1" key="1">
    <citation type="submission" date="2021-11" db="EMBL/GenBank/DDBJ databases">
        <authorList>
            <person name="Islam A."/>
            <person name="Islam S."/>
            <person name="Flora M.S."/>
            <person name="Rahman M."/>
            <person name="Ziaur R.M."/>
            <person name="Epstein J.H."/>
            <person name="Hassan M."/>
            <person name="Klassen M."/>
            <person name="Woodard K."/>
            <person name="Webb A."/>
            <person name="Webby R.J."/>
            <person name="El Zowalaty M.E."/>
        </authorList>
    </citation>
    <scope>NUCLEOTIDE SEQUENCE</scope>
    <source>
        <strain evidence="1">Pbs3</strain>
    </source>
</reference>
<comment type="caution">
    <text evidence="1">The sequence shown here is derived from an EMBL/GenBank/DDBJ whole genome shotgun (WGS) entry which is preliminary data.</text>
</comment>
<evidence type="ECO:0000313" key="1">
    <source>
        <dbReference type="EMBL" id="CAH0480513.1"/>
    </source>
</evidence>
<accession>A0AAU9L5U0</accession>
<dbReference type="AlphaFoldDB" id="A0AAU9L5U0"/>
<organism evidence="1 2">
    <name type="scientific">Peronospora belbahrii</name>
    <dbReference type="NCBI Taxonomy" id="622444"/>
    <lineage>
        <taxon>Eukaryota</taxon>
        <taxon>Sar</taxon>
        <taxon>Stramenopiles</taxon>
        <taxon>Oomycota</taxon>
        <taxon>Peronosporomycetes</taxon>
        <taxon>Peronosporales</taxon>
        <taxon>Peronosporaceae</taxon>
        <taxon>Peronospora</taxon>
    </lineage>
</organism>
<dbReference type="Proteomes" id="UP001160483">
    <property type="component" value="Unassembled WGS sequence"/>
</dbReference>
<gene>
    <name evidence="1" type="ORF">PBS003_LOCUS7135</name>
</gene>
<proteinExistence type="predicted"/>
<name>A0AAU9L5U0_9STRA</name>